<feature type="transmembrane region" description="Helical" evidence="7">
    <location>
        <begin position="60"/>
        <end position="78"/>
    </location>
</feature>
<feature type="transmembrane region" description="Helical" evidence="7">
    <location>
        <begin position="135"/>
        <end position="156"/>
    </location>
</feature>
<dbReference type="Pfam" id="PF00005">
    <property type="entry name" value="ABC_tran"/>
    <property type="match status" value="1"/>
</dbReference>
<dbReference type="Gene3D" id="3.40.50.300">
    <property type="entry name" value="P-loop containing nucleotide triphosphate hydrolases"/>
    <property type="match status" value="1"/>
</dbReference>
<evidence type="ECO:0000256" key="4">
    <source>
        <dbReference type="ARBA" id="ARBA00022840"/>
    </source>
</evidence>
<dbReference type="CDD" id="cd07346">
    <property type="entry name" value="ABC_6TM_exporters"/>
    <property type="match status" value="1"/>
</dbReference>
<dbReference type="PANTHER" id="PTHR43394">
    <property type="entry name" value="ATP-DEPENDENT PERMEASE MDL1, MITOCHONDRIAL"/>
    <property type="match status" value="1"/>
</dbReference>
<dbReference type="Proteomes" id="UP000537204">
    <property type="component" value="Unassembled WGS sequence"/>
</dbReference>
<keyword evidence="2 7" id="KW-0812">Transmembrane</keyword>
<evidence type="ECO:0000256" key="5">
    <source>
        <dbReference type="ARBA" id="ARBA00022989"/>
    </source>
</evidence>
<dbReference type="InterPro" id="IPR027417">
    <property type="entry name" value="P-loop_NTPase"/>
</dbReference>
<dbReference type="PROSITE" id="PS50929">
    <property type="entry name" value="ABC_TM1F"/>
    <property type="match status" value="1"/>
</dbReference>
<name>A0A7W8ZJE6_9SPHI</name>
<dbReference type="SUPFAM" id="SSF90123">
    <property type="entry name" value="ABC transporter transmembrane region"/>
    <property type="match status" value="1"/>
</dbReference>
<gene>
    <name evidence="10" type="ORF">HDE68_000943</name>
</gene>
<dbReference type="PANTHER" id="PTHR43394:SF1">
    <property type="entry name" value="ATP-BINDING CASSETTE SUB-FAMILY B MEMBER 10, MITOCHONDRIAL"/>
    <property type="match status" value="1"/>
</dbReference>
<evidence type="ECO:0000256" key="3">
    <source>
        <dbReference type="ARBA" id="ARBA00022741"/>
    </source>
</evidence>
<keyword evidence="3" id="KW-0547">Nucleotide-binding</keyword>
<dbReference type="Pfam" id="PF00664">
    <property type="entry name" value="ABC_membrane"/>
    <property type="match status" value="1"/>
</dbReference>
<dbReference type="GO" id="GO:0005886">
    <property type="term" value="C:plasma membrane"/>
    <property type="evidence" value="ECO:0007669"/>
    <property type="project" value="UniProtKB-SubCell"/>
</dbReference>
<keyword evidence="4" id="KW-0067">ATP-binding</keyword>
<feature type="domain" description="ABC transporter" evidence="8">
    <location>
        <begin position="340"/>
        <end position="576"/>
    </location>
</feature>
<comment type="caution">
    <text evidence="10">The sequence shown here is derived from an EMBL/GenBank/DDBJ whole genome shotgun (WGS) entry which is preliminary data.</text>
</comment>
<evidence type="ECO:0000313" key="11">
    <source>
        <dbReference type="Proteomes" id="UP000537204"/>
    </source>
</evidence>
<feature type="transmembrane region" description="Helical" evidence="7">
    <location>
        <begin position="21"/>
        <end position="45"/>
    </location>
</feature>
<dbReference type="InterPro" id="IPR011527">
    <property type="entry name" value="ABC1_TM_dom"/>
</dbReference>
<proteinExistence type="predicted"/>
<reference evidence="10 11" key="1">
    <citation type="submission" date="2020-08" db="EMBL/GenBank/DDBJ databases">
        <title>Genomic Encyclopedia of Type Strains, Phase IV (KMG-V): Genome sequencing to study the core and pangenomes of soil and plant-associated prokaryotes.</title>
        <authorList>
            <person name="Whitman W."/>
        </authorList>
    </citation>
    <scope>NUCLEOTIDE SEQUENCE [LARGE SCALE GENOMIC DNA]</scope>
    <source>
        <strain evidence="10 11">S3M1</strain>
    </source>
</reference>
<dbReference type="GO" id="GO:0016887">
    <property type="term" value="F:ATP hydrolysis activity"/>
    <property type="evidence" value="ECO:0007669"/>
    <property type="project" value="InterPro"/>
</dbReference>
<dbReference type="InterPro" id="IPR003439">
    <property type="entry name" value="ABC_transporter-like_ATP-bd"/>
</dbReference>
<dbReference type="GO" id="GO:0015421">
    <property type="term" value="F:ABC-type oligopeptide transporter activity"/>
    <property type="evidence" value="ECO:0007669"/>
    <property type="project" value="TreeGrafter"/>
</dbReference>
<organism evidence="10 11">
    <name type="scientific">Pedobacter cryoconitis</name>
    <dbReference type="NCBI Taxonomy" id="188932"/>
    <lineage>
        <taxon>Bacteria</taxon>
        <taxon>Pseudomonadati</taxon>
        <taxon>Bacteroidota</taxon>
        <taxon>Sphingobacteriia</taxon>
        <taxon>Sphingobacteriales</taxon>
        <taxon>Sphingobacteriaceae</taxon>
        <taxon>Pedobacter</taxon>
    </lineage>
</organism>
<evidence type="ECO:0000259" key="9">
    <source>
        <dbReference type="PROSITE" id="PS50929"/>
    </source>
</evidence>
<evidence type="ECO:0000256" key="2">
    <source>
        <dbReference type="ARBA" id="ARBA00022692"/>
    </source>
</evidence>
<dbReference type="AlphaFoldDB" id="A0A7W8ZJE6"/>
<keyword evidence="5 7" id="KW-1133">Transmembrane helix</keyword>
<evidence type="ECO:0000256" key="1">
    <source>
        <dbReference type="ARBA" id="ARBA00004651"/>
    </source>
</evidence>
<dbReference type="SMART" id="SM00382">
    <property type="entry name" value="AAA"/>
    <property type="match status" value="1"/>
</dbReference>
<keyword evidence="6 7" id="KW-0472">Membrane</keyword>
<dbReference type="PROSITE" id="PS50893">
    <property type="entry name" value="ABC_TRANSPORTER_2"/>
    <property type="match status" value="1"/>
</dbReference>
<evidence type="ECO:0000256" key="6">
    <source>
        <dbReference type="ARBA" id="ARBA00023136"/>
    </source>
</evidence>
<feature type="domain" description="ABC transmembrane type-1" evidence="9">
    <location>
        <begin position="25"/>
        <end position="307"/>
    </location>
</feature>
<dbReference type="EMBL" id="JACHCE010000001">
    <property type="protein sequence ID" value="MBB5635058.1"/>
    <property type="molecule type" value="Genomic_DNA"/>
</dbReference>
<dbReference type="InterPro" id="IPR039421">
    <property type="entry name" value="Type_1_exporter"/>
</dbReference>
<accession>A0A7W8ZJE6</accession>
<dbReference type="GO" id="GO:0005524">
    <property type="term" value="F:ATP binding"/>
    <property type="evidence" value="ECO:0007669"/>
    <property type="project" value="UniProtKB-KW"/>
</dbReference>
<comment type="subcellular location">
    <subcellularLocation>
        <location evidence="1">Cell membrane</location>
        <topology evidence="1">Multi-pass membrane protein</topology>
    </subcellularLocation>
</comment>
<sequence length="583" mass="65597">MNAVRKFKELKVFFAFLKKYWGYEVLMLALILTGTACSLAAPFVLGKIIDDVIPSANQHLLLELVLIMVGINVIRFFVGMSSDYLNTWLSGRMITDIKEKLFTNLLRMPYPYFEKNKPGEVIQVISHEVDKIQHFLTTGVIRLLNNVFILLSLAGLLCYLNYRLFLITLLLVPIVIFINGRVSRRVRELVKNTGIKEGELYNFYFERIKNISLIKLFNTHDYEKNVFKRKTKDLIELNLSNTKLSALGSNGSSFFISLSPLVILLVGGYEVMNHAMTIGALVAFIQYCNRLTPPTNDFLNLYVDYVRAHESAKRIFPYLDRPAEPVQDKRIITSQHIGKIECYGLSFTIDQTTILSDINLKFVSGNSYGIIGANGAGKSTLIKIISKLYDPTQGQLKINGEISLLDVSINEWCDYVTVITQQPQILYESIRDNLVYANREATETELWNSLEAVNLKAYVQSLPKGLDTLIGDGDNCANPSGGQLQKLSLARSLLKQAHIILLDEVTSAMDDSSSKEVLELILKVFSDKIIICITHDLTDALLLDQVILLEEGKLIEVGEPAALLLENGKSKELFKYKITGSVI</sequence>
<dbReference type="RefSeq" id="WP_183879372.1">
    <property type="nucleotide sequence ID" value="NZ_JACHCD010000002.1"/>
</dbReference>
<dbReference type="InterPro" id="IPR036640">
    <property type="entry name" value="ABC1_TM_sf"/>
</dbReference>
<evidence type="ECO:0000259" key="8">
    <source>
        <dbReference type="PROSITE" id="PS50893"/>
    </source>
</evidence>
<protein>
    <submittedName>
        <fullName evidence="10">ABC-type multidrug transport system fused ATPase/permease subunit</fullName>
    </submittedName>
</protein>
<dbReference type="Gene3D" id="1.20.1560.10">
    <property type="entry name" value="ABC transporter type 1, transmembrane domain"/>
    <property type="match status" value="1"/>
</dbReference>
<feature type="transmembrane region" description="Helical" evidence="7">
    <location>
        <begin position="162"/>
        <end position="182"/>
    </location>
</feature>
<evidence type="ECO:0000313" key="10">
    <source>
        <dbReference type="EMBL" id="MBB5635058.1"/>
    </source>
</evidence>
<dbReference type="InterPro" id="IPR003593">
    <property type="entry name" value="AAA+_ATPase"/>
</dbReference>
<evidence type="ECO:0000256" key="7">
    <source>
        <dbReference type="SAM" id="Phobius"/>
    </source>
</evidence>
<dbReference type="SUPFAM" id="SSF52540">
    <property type="entry name" value="P-loop containing nucleoside triphosphate hydrolases"/>
    <property type="match status" value="1"/>
</dbReference>